<evidence type="ECO:0008006" key="3">
    <source>
        <dbReference type="Google" id="ProtNLM"/>
    </source>
</evidence>
<protein>
    <recommendedName>
        <fullName evidence="3">Lipoprotein</fullName>
    </recommendedName>
</protein>
<name>A0ABU2KIN7_9FLAO</name>
<dbReference type="Proteomes" id="UP001182991">
    <property type="component" value="Unassembled WGS sequence"/>
</dbReference>
<organism evidence="1 2">
    <name type="scientific">Mesonia ostreae</name>
    <dbReference type="NCBI Taxonomy" id="861110"/>
    <lineage>
        <taxon>Bacteria</taxon>
        <taxon>Pseudomonadati</taxon>
        <taxon>Bacteroidota</taxon>
        <taxon>Flavobacteriia</taxon>
        <taxon>Flavobacteriales</taxon>
        <taxon>Flavobacteriaceae</taxon>
        <taxon>Mesonia</taxon>
    </lineage>
</organism>
<reference evidence="2" key="1">
    <citation type="submission" date="2023-07" db="EMBL/GenBank/DDBJ databases">
        <title>Isolating and identifying novel microbial strains from the Mariana Trench.</title>
        <authorList>
            <person name="Fu H."/>
        </authorList>
    </citation>
    <scope>NUCLEOTIDE SEQUENCE [LARGE SCALE GENOMIC DNA]</scope>
    <source>
        <strain evidence="2">T-y2</strain>
    </source>
</reference>
<dbReference type="EMBL" id="JAVRBG010000006">
    <property type="protein sequence ID" value="MDT0294552.1"/>
    <property type="molecule type" value="Genomic_DNA"/>
</dbReference>
<dbReference type="PROSITE" id="PS51257">
    <property type="entry name" value="PROKAR_LIPOPROTEIN"/>
    <property type="match status" value="1"/>
</dbReference>
<evidence type="ECO:0000313" key="1">
    <source>
        <dbReference type="EMBL" id="MDT0294552.1"/>
    </source>
</evidence>
<dbReference type="RefSeq" id="WP_311401484.1">
    <property type="nucleotide sequence ID" value="NZ_JAVRBG010000006.1"/>
</dbReference>
<evidence type="ECO:0000313" key="2">
    <source>
        <dbReference type="Proteomes" id="UP001182991"/>
    </source>
</evidence>
<proteinExistence type="predicted"/>
<sequence length="136" mass="15158">MRKALIICSLLAVFFVGCKQDATKEEVKENDTNQVEETKKADGLNILRGEFIYIADAAVLKGNDFIYGVELDSMSMKLAEEVKPLKRDDFDMVPVTVKAKVKPNPNKEGWDQVLEIKEILKVSAPTGEEAIKVKGK</sequence>
<comment type="caution">
    <text evidence="1">The sequence shown here is derived from an EMBL/GenBank/DDBJ whole genome shotgun (WGS) entry which is preliminary data.</text>
</comment>
<keyword evidence="2" id="KW-1185">Reference proteome</keyword>
<accession>A0ABU2KIN7</accession>
<gene>
    <name evidence="1" type="ORF">RLT85_07885</name>
</gene>